<protein>
    <submittedName>
        <fullName evidence="8">Sulfate permease-like protein</fullName>
    </submittedName>
</protein>
<feature type="transmembrane region" description="Helical" evidence="6">
    <location>
        <begin position="116"/>
        <end position="135"/>
    </location>
</feature>
<accession>A0A6A7AD16</accession>
<dbReference type="FunFam" id="3.30.750.24:FF:000024">
    <property type="entry name" value="Sulfate permease 2"/>
    <property type="match status" value="1"/>
</dbReference>
<dbReference type="EMBL" id="MU006218">
    <property type="protein sequence ID" value="KAF2831043.1"/>
    <property type="molecule type" value="Genomic_DNA"/>
</dbReference>
<comment type="subcellular location">
    <subcellularLocation>
        <location evidence="1">Membrane</location>
        <topology evidence="1">Multi-pass membrane protein</topology>
    </subcellularLocation>
</comment>
<dbReference type="Pfam" id="PF00916">
    <property type="entry name" value="Sulfate_transp"/>
    <property type="match status" value="1"/>
</dbReference>
<dbReference type="OrthoDB" id="288203at2759"/>
<name>A0A6A7AD16_9PLEO</name>
<dbReference type="Gene3D" id="3.30.750.24">
    <property type="entry name" value="STAS domain"/>
    <property type="match status" value="1"/>
</dbReference>
<organism evidence="8 9">
    <name type="scientific">Ophiobolus disseminans</name>
    <dbReference type="NCBI Taxonomy" id="1469910"/>
    <lineage>
        <taxon>Eukaryota</taxon>
        <taxon>Fungi</taxon>
        <taxon>Dikarya</taxon>
        <taxon>Ascomycota</taxon>
        <taxon>Pezizomycotina</taxon>
        <taxon>Dothideomycetes</taxon>
        <taxon>Pleosporomycetidae</taxon>
        <taxon>Pleosporales</taxon>
        <taxon>Pleosporineae</taxon>
        <taxon>Phaeosphaeriaceae</taxon>
        <taxon>Ophiobolus</taxon>
    </lineage>
</organism>
<dbReference type="SUPFAM" id="SSF52091">
    <property type="entry name" value="SpoIIaa-like"/>
    <property type="match status" value="1"/>
</dbReference>
<dbReference type="Proteomes" id="UP000799424">
    <property type="component" value="Unassembled WGS sequence"/>
</dbReference>
<dbReference type="GO" id="GO:0008271">
    <property type="term" value="F:secondary active sulfate transmembrane transporter activity"/>
    <property type="evidence" value="ECO:0007669"/>
    <property type="project" value="InterPro"/>
</dbReference>
<evidence type="ECO:0000256" key="2">
    <source>
        <dbReference type="ARBA" id="ARBA00022692"/>
    </source>
</evidence>
<feature type="region of interest" description="Disordered" evidence="5">
    <location>
        <begin position="613"/>
        <end position="640"/>
    </location>
</feature>
<reference evidence="8" key="1">
    <citation type="journal article" date="2020" name="Stud. Mycol.">
        <title>101 Dothideomycetes genomes: a test case for predicting lifestyles and emergence of pathogens.</title>
        <authorList>
            <person name="Haridas S."/>
            <person name="Albert R."/>
            <person name="Binder M."/>
            <person name="Bloem J."/>
            <person name="Labutti K."/>
            <person name="Salamov A."/>
            <person name="Andreopoulos B."/>
            <person name="Baker S."/>
            <person name="Barry K."/>
            <person name="Bills G."/>
            <person name="Bluhm B."/>
            <person name="Cannon C."/>
            <person name="Castanera R."/>
            <person name="Culley D."/>
            <person name="Daum C."/>
            <person name="Ezra D."/>
            <person name="Gonzalez J."/>
            <person name="Henrissat B."/>
            <person name="Kuo A."/>
            <person name="Liang C."/>
            <person name="Lipzen A."/>
            <person name="Lutzoni F."/>
            <person name="Magnuson J."/>
            <person name="Mondo S."/>
            <person name="Nolan M."/>
            <person name="Ohm R."/>
            <person name="Pangilinan J."/>
            <person name="Park H.-J."/>
            <person name="Ramirez L."/>
            <person name="Alfaro M."/>
            <person name="Sun H."/>
            <person name="Tritt A."/>
            <person name="Yoshinaga Y."/>
            <person name="Zwiers L.-H."/>
            <person name="Turgeon B."/>
            <person name="Goodwin S."/>
            <person name="Spatafora J."/>
            <person name="Crous P."/>
            <person name="Grigoriev I."/>
        </authorList>
    </citation>
    <scope>NUCLEOTIDE SEQUENCE</scope>
    <source>
        <strain evidence="8">CBS 113818</strain>
    </source>
</reference>
<feature type="transmembrane region" description="Helical" evidence="6">
    <location>
        <begin position="249"/>
        <end position="266"/>
    </location>
</feature>
<evidence type="ECO:0000256" key="5">
    <source>
        <dbReference type="SAM" id="MobiDB-lite"/>
    </source>
</evidence>
<dbReference type="InterPro" id="IPR036513">
    <property type="entry name" value="STAS_dom_sf"/>
</dbReference>
<feature type="transmembrane region" description="Helical" evidence="6">
    <location>
        <begin position="286"/>
        <end position="306"/>
    </location>
</feature>
<dbReference type="CDD" id="cd07042">
    <property type="entry name" value="STAS_SulP_like_sulfate_transporter"/>
    <property type="match status" value="1"/>
</dbReference>
<gene>
    <name evidence="8" type="ORF">CC86DRAFT_390758</name>
</gene>
<dbReference type="PANTHER" id="PTHR11814">
    <property type="entry name" value="SULFATE TRANSPORTER"/>
    <property type="match status" value="1"/>
</dbReference>
<dbReference type="InterPro" id="IPR002645">
    <property type="entry name" value="STAS_dom"/>
</dbReference>
<feature type="transmembrane region" description="Helical" evidence="6">
    <location>
        <begin position="206"/>
        <end position="229"/>
    </location>
</feature>
<keyword evidence="3 6" id="KW-1133">Transmembrane helix</keyword>
<dbReference type="NCBIfam" id="TIGR00815">
    <property type="entry name" value="sulP"/>
    <property type="match status" value="1"/>
</dbReference>
<feature type="compositionally biased region" description="Basic and acidic residues" evidence="5">
    <location>
        <begin position="620"/>
        <end position="640"/>
    </location>
</feature>
<feature type="transmembrane region" description="Helical" evidence="6">
    <location>
        <begin position="170"/>
        <end position="194"/>
    </location>
</feature>
<keyword evidence="9" id="KW-1185">Reference proteome</keyword>
<dbReference type="Pfam" id="PF01740">
    <property type="entry name" value="STAS"/>
    <property type="match status" value="1"/>
</dbReference>
<dbReference type="InterPro" id="IPR018045">
    <property type="entry name" value="S04_transporter_CS"/>
</dbReference>
<dbReference type="AlphaFoldDB" id="A0A6A7AD16"/>
<evidence type="ECO:0000256" key="6">
    <source>
        <dbReference type="SAM" id="Phobius"/>
    </source>
</evidence>
<feature type="domain" description="STAS" evidence="7">
    <location>
        <begin position="578"/>
        <end position="703"/>
    </location>
</feature>
<evidence type="ECO:0000256" key="1">
    <source>
        <dbReference type="ARBA" id="ARBA00004141"/>
    </source>
</evidence>
<feature type="compositionally biased region" description="Basic and acidic residues" evidence="5">
    <location>
        <begin position="531"/>
        <end position="547"/>
    </location>
</feature>
<proteinExistence type="predicted"/>
<feature type="region of interest" description="Disordered" evidence="5">
    <location>
        <begin position="531"/>
        <end position="552"/>
    </location>
</feature>
<evidence type="ECO:0000313" key="8">
    <source>
        <dbReference type="EMBL" id="KAF2831043.1"/>
    </source>
</evidence>
<feature type="transmembrane region" description="Helical" evidence="6">
    <location>
        <begin position="141"/>
        <end position="158"/>
    </location>
</feature>
<feature type="transmembrane region" description="Helical" evidence="6">
    <location>
        <begin position="470"/>
        <end position="487"/>
    </location>
</feature>
<keyword evidence="2 6" id="KW-0812">Transmembrane</keyword>
<feature type="region of interest" description="Disordered" evidence="5">
    <location>
        <begin position="743"/>
        <end position="780"/>
    </location>
</feature>
<evidence type="ECO:0000259" key="7">
    <source>
        <dbReference type="PROSITE" id="PS50801"/>
    </source>
</evidence>
<evidence type="ECO:0000256" key="4">
    <source>
        <dbReference type="ARBA" id="ARBA00023136"/>
    </source>
</evidence>
<dbReference type="InterPro" id="IPR001902">
    <property type="entry name" value="SLC26A/SulP_fam"/>
</dbReference>
<dbReference type="GO" id="GO:0016020">
    <property type="term" value="C:membrane"/>
    <property type="evidence" value="ECO:0007669"/>
    <property type="project" value="UniProtKB-SubCell"/>
</dbReference>
<dbReference type="PROSITE" id="PS50801">
    <property type="entry name" value="STAS"/>
    <property type="match status" value="1"/>
</dbReference>
<evidence type="ECO:0000256" key="3">
    <source>
        <dbReference type="ARBA" id="ARBA00022989"/>
    </source>
</evidence>
<keyword evidence="4 6" id="KW-0472">Membrane</keyword>
<dbReference type="InterPro" id="IPR011547">
    <property type="entry name" value="SLC26A/SulP_dom"/>
</dbReference>
<sequence length="832" mass="91122">MATTATKVGHGLAKALGIDLHYRNETGSDRITRGESVFSIDSADPYVEHEPTAWEWITDTLPNGPQLLQYFYSLFPFVHWITRYNLQWLTGDLVAGITVGAVVVPQSMAYAKLAQLPVEFGLYSSFMGVLIYWFFATSKDITIGPVAVLSTVTGNVILRAEERLPGVPRDIVASSLAIISGAIVLFLGLIRLGWIVDLISLPAISAFMTGSAISIAAGQVPAMMGITGVNTREPTYKVIINTLKHLGRTDINASFGLTALFLLYGIRTTCNLLAKRFPTRAKTIFFLNTLRTAFVILLYVLFSYLVNRDARKHGRKPRVTTLGSVPRGFKHARVPHITTDIIKSFATDLPSTVIVLLIEHISIAKSFGRVNNYIINPSQELVAIGVTNCLGPFLGAYPATGSFSRTAIKSKAGVRTPFAGVITAVVVLLAIYALPAMFWYIPNAALSAVIIHAVGDLITPPNTVYQFWRISPLEVFIFFAGVIVTVFSSIENGIYVTVSVSAAMFGFRAFKAKGRFMGRAKIHSVVGDHLLDPSAENKRDPGARKSPQESQDSMRNIFLPIDHRDGSNPLIELEDPYPGIFIYRFSEGFNYPNANHYLDQLSESIFAKTRRTNPAGYSRLGDRPWNDPGPRRGKDTTEADARPTLKAIILDMSSVNNVDLTSIQNLIDVRNQLDKYAAPDTVDWHFSNINNRWTKRALAAAGFGYYSPEPDNSGLHRWKPIFSVAEIGGADSAAAEAEVRHNKQLQRSMSQQHDDIEAGRGVRAEEGGGGDGSSEDGSLNKQLEYSKAYGGVDRKGKSGRIAVVQGLNRPLFHVDVTAALDSALANAQRKSH</sequence>
<feature type="compositionally biased region" description="Basic and acidic residues" evidence="5">
    <location>
        <begin position="752"/>
        <end position="766"/>
    </location>
</feature>
<feature type="transmembrane region" description="Helical" evidence="6">
    <location>
        <begin position="412"/>
        <end position="434"/>
    </location>
</feature>
<evidence type="ECO:0000313" key="9">
    <source>
        <dbReference type="Proteomes" id="UP000799424"/>
    </source>
</evidence>
<dbReference type="PROSITE" id="PS01130">
    <property type="entry name" value="SLC26A"/>
    <property type="match status" value="1"/>
</dbReference>